<accession>A0A210QCA6</accession>
<dbReference type="PANTHER" id="PTHR22427:SF7">
    <property type="entry name" value="GH15728P"/>
    <property type="match status" value="1"/>
</dbReference>
<organism evidence="3 4">
    <name type="scientific">Mizuhopecten yessoensis</name>
    <name type="common">Japanese scallop</name>
    <name type="synonym">Patinopecten yessoensis</name>
    <dbReference type="NCBI Taxonomy" id="6573"/>
    <lineage>
        <taxon>Eukaryota</taxon>
        <taxon>Metazoa</taxon>
        <taxon>Spiralia</taxon>
        <taxon>Lophotrochozoa</taxon>
        <taxon>Mollusca</taxon>
        <taxon>Bivalvia</taxon>
        <taxon>Autobranchia</taxon>
        <taxon>Pteriomorphia</taxon>
        <taxon>Pectinida</taxon>
        <taxon>Pectinoidea</taxon>
        <taxon>Pectinidae</taxon>
        <taxon>Mizuhopecten</taxon>
    </lineage>
</organism>
<feature type="compositionally biased region" description="Polar residues" evidence="1">
    <location>
        <begin position="943"/>
        <end position="955"/>
    </location>
</feature>
<dbReference type="InterPro" id="IPR011333">
    <property type="entry name" value="SKP1/BTB/POZ_sf"/>
</dbReference>
<dbReference type="STRING" id="6573.A0A210QCA6"/>
<name>A0A210QCA6_MIZYE</name>
<evidence type="ECO:0000259" key="2">
    <source>
        <dbReference type="PROSITE" id="PS50097"/>
    </source>
</evidence>
<feature type="compositionally biased region" description="Low complexity" evidence="1">
    <location>
        <begin position="735"/>
        <end position="756"/>
    </location>
</feature>
<feature type="compositionally biased region" description="Polar residues" evidence="1">
    <location>
        <begin position="757"/>
        <end position="766"/>
    </location>
</feature>
<feature type="compositionally biased region" description="Acidic residues" evidence="1">
    <location>
        <begin position="145"/>
        <end position="157"/>
    </location>
</feature>
<feature type="compositionally biased region" description="Polar residues" evidence="1">
    <location>
        <begin position="200"/>
        <end position="209"/>
    </location>
</feature>
<feature type="compositionally biased region" description="Low complexity" evidence="1">
    <location>
        <begin position="707"/>
        <end position="719"/>
    </location>
</feature>
<feature type="compositionally biased region" description="Acidic residues" evidence="1">
    <location>
        <begin position="190"/>
        <end position="199"/>
    </location>
</feature>
<proteinExistence type="predicted"/>
<reference evidence="3 4" key="1">
    <citation type="journal article" date="2017" name="Nat. Ecol. Evol.">
        <title>Scallop genome provides insights into evolution of bilaterian karyotype and development.</title>
        <authorList>
            <person name="Wang S."/>
            <person name="Zhang J."/>
            <person name="Jiao W."/>
            <person name="Li J."/>
            <person name="Xun X."/>
            <person name="Sun Y."/>
            <person name="Guo X."/>
            <person name="Huan P."/>
            <person name="Dong B."/>
            <person name="Zhang L."/>
            <person name="Hu X."/>
            <person name="Sun X."/>
            <person name="Wang J."/>
            <person name="Zhao C."/>
            <person name="Wang Y."/>
            <person name="Wang D."/>
            <person name="Huang X."/>
            <person name="Wang R."/>
            <person name="Lv J."/>
            <person name="Li Y."/>
            <person name="Zhang Z."/>
            <person name="Liu B."/>
            <person name="Lu W."/>
            <person name="Hui Y."/>
            <person name="Liang J."/>
            <person name="Zhou Z."/>
            <person name="Hou R."/>
            <person name="Li X."/>
            <person name="Liu Y."/>
            <person name="Li H."/>
            <person name="Ning X."/>
            <person name="Lin Y."/>
            <person name="Zhao L."/>
            <person name="Xing Q."/>
            <person name="Dou J."/>
            <person name="Li Y."/>
            <person name="Mao J."/>
            <person name="Guo H."/>
            <person name="Dou H."/>
            <person name="Li T."/>
            <person name="Mu C."/>
            <person name="Jiang W."/>
            <person name="Fu Q."/>
            <person name="Fu X."/>
            <person name="Miao Y."/>
            <person name="Liu J."/>
            <person name="Yu Q."/>
            <person name="Li R."/>
            <person name="Liao H."/>
            <person name="Li X."/>
            <person name="Kong Y."/>
            <person name="Jiang Z."/>
            <person name="Chourrout D."/>
            <person name="Li R."/>
            <person name="Bao Z."/>
        </authorList>
    </citation>
    <scope>NUCLEOTIDE SEQUENCE [LARGE SCALE GENOMIC DNA]</scope>
    <source>
        <strain evidence="3 4">PY_sf001</strain>
    </source>
</reference>
<dbReference type="OrthoDB" id="409642at2759"/>
<evidence type="ECO:0000313" key="3">
    <source>
        <dbReference type="EMBL" id="OWF46341.1"/>
    </source>
</evidence>
<keyword evidence="4" id="KW-1185">Reference proteome</keyword>
<protein>
    <submittedName>
        <fullName evidence="3">BTB/POZ domain-containing protein 8</fullName>
    </submittedName>
</protein>
<feature type="region of interest" description="Disordered" evidence="1">
    <location>
        <begin position="673"/>
        <end position="965"/>
    </location>
</feature>
<dbReference type="CDD" id="cd18286">
    <property type="entry name" value="BTB2_POZ_BTBD8"/>
    <property type="match status" value="1"/>
</dbReference>
<feature type="compositionally biased region" description="Basic and acidic residues" evidence="1">
    <location>
        <begin position="914"/>
        <end position="923"/>
    </location>
</feature>
<evidence type="ECO:0000256" key="1">
    <source>
        <dbReference type="SAM" id="MobiDB-lite"/>
    </source>
</evidence>
<dbReference type="Proteomes" id="UP000242188">
    <property type="component" value="Unassembled WGS sequence"/>
</dbReference>
<sequence>MARPKDKRPLIENERFLSRCAKEEDRLRLHLSTQLKQDMDRLFETGLHSDITLKSGFQEIKLHKFILKTRSLEIYNRLHEVCTEAGGDLLVLPEWVQVPTLRENLRLLYSTLTIQPLLSEDSDNDIGIVQDVVALLTFREKPQPEEEEEDAENDATEETTGSNTVDTLSDADKLESDDKNNHDNVNGTENLEECFDQTEPEQPTCNTSVEPRPTDLSLNENGEVAGACSAVNHEEAVSVESETEQKERKTNGFSDGKGDNSSNGEGDIVHVKMVENGSDECKESVPDDEKNSSKGDNCSLQDLIKMTYDLSIPYKACDSLGEGLLRGYLKEVDHDCVISISGAHFRAHKCILAIRCEYFAAMLGGSWMESDAQEICLESISPPVMEQVLLYLYGGVLDLEPCCPIGEVVMVSDMYGLQGLNTIVTYNLKKTYCHFFHKPCSVCETGVVETLTSALTFNLCDLRDKCIDWINTNMVKVWRTKAFATLPPEVLDMVCNSAIQHLSIQCVMEVMLDCQKLNRNIPRLKWCEPALSAVIRLMDSSIEYTAKNFISLLNSGKLRDIDTTLAYQMGLLEEIFGTVISSLPLSGACQVFERLHALNKASTSEEMESVWSEEFCAFIRSLYKMCEEFMKLHIHQMALTKDWDILNKDLQAHLMKNSSFVVLDMSVKEKKMGPRFMRMQKKKTEVKEQKTTLKARPVLTSDRTRKLSGSSTGTKSTDGGSEKSVGKSSLQSQNKTGTTRTTTTRSTPGKTTSRTGVRTSHSSTRAPGTRHTQERSVNPTCSDGKHCESSAKGNNSESVDFKGKNESQSGVNDGEDNDGHDRVCLPGQSFFGGSEENEGSNTLLNAEGQGSGSSLNAEDHGSATSLNAGGQGSATSLNAGGHGSATSLNAEGQGSMTSLNAEGQGGACQGQCRPECESHREALDPTTCHTGHSSHLPDPITVELSNKSDITNHPHLTNKPPSPHK</sequence>
<feature type="compositionally biased region" description="Basic and acidic residues" evidence="1">
    <location>
        <begin position="170"/>
        <end position="182"/>
    </location>
</feature>
<feature type="region of interest" description="Disordered" evidence="1">
    <location>
        <begin position="234"/>
        <end position="266"/>
    </location>
</feature>
<dbReference type="AlphaFoldDB" id="A0A210QCA6"/>
<dbReference type="SUPFAM" id="SSF54695">
    <property type="entry name" value="POZ domain"/>
    <property type="match status" value="2"/>
</dbReference>
<dbReference type="Gene3D" id="3.30.710.10">
    <property type="entry name" value="Potassium Channel Kv1.1, Chain A"/>
    <property type="match status" value="2"/>
</dbReference>
<feature type="region of interest" description="Disordered" evidence="1">
    <location>
        <begin position="139"/>
        <end position="220"/>
    </location>
</feature>
<feature type="domain" description="BTB" evidence="2">
    <location>
        <begin position="334"/>
        <end position="401"/>
    </location>
</feature>
<dbReference type="PROSITE" id="PS50097">
    <property type="entry name" value="BTB"/>
    <property type="match status" value="1"/>
</dbReference>
<dbReference type="InterPro" id="IPR043225">
    <property type="entry name" value="BACK_BTBD8"/>
</dbReference>
<comment type="caution">
    <text evidence="3">The sequence shown here is derived from an EMBL/GenBank/DDBJ whole genome shotgun (WGS) entry which is preliminary data.</text>
</comment>
<dbReference type="EMBL" id="NEDP02004195">
    <property type="protein sequence ID" value="OWF46341.1"/>
    <property type="molecule type" value="Genomic_DNA"/>
</dbReference>
<gene>
    <name evidence="3" type="ORF">KP79_PYT04814</name>
</gene>
<dbReference type="Pfam" id="PF00651">
    <property type="entry name" value="BTB"/>
    <property type="match status" value="1"/>
</dbReference>
<dbReference type="CDD" id="cd18490">
    <property type="entry name" value="BACK_BTBD8"/>
    <property type="match status" value="1"/>
</dbReference>
<dbReference type="SMART" id="SM00225">
    <property type="entry name" value="BTB"/>
    <property type="match status" value="1"/>
</dbReference>
<dbReference type="Pfam" id="PF26017">
    <property type="entry name" value="BACK_BTBD8"/>
    <property type="match status" value="1"/>
</dbReference>
<dbReference type="InterPro" id="IPR000210">
    <property type="entry name" value="BTB/POZ_dom"/>
</dbReference>
<evidence type="ECO:0000313" key="4">
    <source>
        <dbReference type="Proteomes" id="UP000242188"/>
    </source>
</evidence>
<feature type="compositionally biased region" description="Basic and acidic residues" evidence="1">
    <location>
        <begin position="682"/>
        <end position="691"/>
    </location>
</feature>
<dbReference type="PANTHER" id="PTHR22427">
    <property type="entry name" value="GH15728P"/>
    <property type="match status" value="1"/>
</dbReference>
<feature type="compositionally biased region" description="Polar residues" evidence="1">
    <location>
        <begin position="852"/>
        <end position="901"/>
    </location>
</feature>